<protein>
    <submittedName>
        <fullName evidence="1">Uncharacterized protein</fullName>
    </submittedName>
</protein>
<accession>A0ABV8CD16</accession>
<gene>
    <name evidence="1" type="ORF">ACFORL_03755</name>
</gene>
<comment type="caution">
    <text evidence="1">The sequence shown here is derived from an EMBL/GenBank/DDBJ whole genome shotgun (WGS) entry which is preliminary data.</text>
</comment>
<organism evidence="1 2">
    <name type="scientific">Legionella dresdenensis</name>
    <dbReference type="NCBI Taxonomy" id="450200"/>
    <lineage>
        <taxon>Bacteria</taxon>
        <taxon>Pseudomonadati</taxon>
        <taxon>Pseudomonadota</taxon>
        <taxon>Gammaproteobacteria</taxon>
        <taxon>Legionellales</taxon>
        <taxon>Legionellaceae</taxon>
        <taxon>Legionella</taxon>
    </lineage>
</organism>
<keyword evidence="2" id="KW-1185">Reference proteome</keyword>
<name>A0ABV8CD16_9GAMM</name>
<sequence length="944" mass="108725">MLKDALRKEIPRKAFRESQLFEKNEAVDKSGHPVKKISFVDSSGQTVTGFYKKIDATYPALLAKNCVAMSVYMRTFLGDRCAEERLVFDDDGNIKGTVSIALPDFKPFLYNFDNAPENANEREKVNPSVKTLLKHNVAEWLAALWYMKEDDAHPGNSDLEGIIDCDMRKYPEQEIIKGPRTTDDPAHAVRELPLFGRLFSAMVSFLFSAKNTGATMALKEQDFNNFPIVYYRTHWPTNKFPGNANYGKRFQAYKAFRMLASNPSYITEDGKKITFQQQFFKALLKILVTYDPAMLKAQLKDYFDTDKQEMEVDYLSLEPEKCQKLGEYYWKLNNKGKHFDSQELSEFNKNYSKTSYVNHLLRTFQNDYDELYSKLIYYRGCVKNMKGARVPPFYEFLHTNPECFQEIEQWTASRNQKMEAARDQATPSDKIPVASAFASPEGQYNSEKLKQRYHQIWRDAHSQLVEDALLEAKILDEELSEGLNAVRPKSEMIAGLLQESFFTQSYQVFENYRSEEGTAKAPQKTSQIAAENNARDAGVAAIHQFREDFYQATSEYYKKQAGDNTLTVEDNGNFCAKVIRLAEELMQKVSRLFGKAAAWLDKIKELVGITRKLAVMMKPPAPEFGTQASPAEPIKFPFVGFKRREHTDPKIISYFLPQFFDWVKSFDKEIFNNYVLEEARKSRGNFAMRLFSSGNLEEDVGKLLKIHKELSNDLRLAQIFQNDKEEYKSLYTGLFISLLPAYLYSQQHVTAAMQSVKEAIEENKFQTELYVEQVVNYARTEKRFADVQKQDRKAEVHQAIYNYVDSLKLDEFRKIIVEIMAEYKKKTYGSRSKEINEALKTNQNNQRTLADLFAKGKPTSTFSQLLFAKLMDRMKRKYCANLSQEQSTEDYKLITGIPISEYSAYLATAQSFAEEFKAKNPIVSIAPIKKTPARIAAPSAQSFF</sequence>
<dbReference type="RefSeq" id="WP_382341245.1">
    <property type="nucleotide sequence ID" value="NZ_JBHSAB010000004.1"/>
</dbReference>
<evidence type="ECO:0000313" key="1">
    <source>
        <dbReference type="EMBL" id="MFC3908188.1"/>
    </source>
</evidence>
<dbReference type="Proteomes" id="UP001595758">
    <property type="component" value="Unassembled WGS sequence"/>
</dbReference>
<reference evidence="2" key="1">
    <citation type="journal article" date="2019" name="Int. J. Syst. Evol. Microbiol.">
        <title>The Global Catalogue of Microorganisms (GCM) 10K type strain sequencing project: providing services to taxonomists for standard genome sequencing and annotation.</title>
        <authorList>
            <consortium name="The Broad Institute Genomics Platform"/>
            <consortium name="The Broad Institute Genome Sequencing Center for Infectious Disease"/>
            <person name="Wu L."/>
            <person name="Ma J."/>
        </authorList>
    </citation>
    <scope>NUCLEOTIDE SEQUENCE [LARGE SCALE GENOMIC DNA]</scope>
    <source>
        <strain evidence="2">CCUG 59858</strain>
    </source>
</reference>
<proteinExistence type="predicted"/>
<evidence type="ECO:0000313" key="2">
    <source>
        <dbReference type="Proteomes" id="UP001595758"/>
    </source>
</evidence>
<dbReference type="EMBL" id="JBHSAB010000004">
    <property type="protein sequence ID" value="MFC3908188.1"/>
    <property type="molecule type" value="Genomic_DNA"/>
</dbReference>